<feature type="region of interest" description="Disordered" evidence="2">
    <location>
        <begin position="801"/>
        <end position="852"/>
    </location>
</feature>
<dbReference type="Proteomes" id="UP000504631">
    <property type="component" value="Unplaced"/>
</dbReference>
<reference evidence="4" key="1">
    <citation type="submission" date="2025-08" db="UniProtKB">
        <authorList>
            <consortium name="RefSeq"/>
        </authorList>
    </citation>
    <scope>IDENTIFICATION</scope>
    <source>
        <tissue evidence="4">Muscle</tissue>
    </source>
</reference>
<dbReference type="RefSeq" id="XP_033359156.1">
    <property type="nucleotide sequence ID" value="XM_033503265.1"/>
</dbReference>
<feature type="compositionally biased region" description="Polar residues" evidence="2">
    <location>
        <begin position="813"/>
        <end position="832"/>
    </location>
</feature>
<keyword evidence="1" id="KW-0175">Coiled coil</keyword>
<accession>A0A6J3L3Z1</accession>
<dbReference type="KEGG" id="bvk:117238393"/>
<evidence type="ECO:0000313" key="4">
    <source>
        <dbReference type="RefSeq" id="XP_033359156.1"/>
    </source>
</evidence>
<dbReference type="GeneID" id="117238393"/>
<feature type="coiled-coil region" evidence="1">
    <location>
        <begin position="348"/>
        <end position="382"/>
    </location>
</feature>
<feature type="compositionally biased region" description="Acidic residues" evidence="2">
    <location>
        <begin position="176"/>
        <end position="194"/>
    </location>
</feature>
<name>A0A6J3L3Z1_9HYME</name>
<evidence type="ECO:0000256" key="2">
    <source>
        <dbReference type="SAM" id="MobiDB-lite"/>
    </source>
</evidence>
<keyword evidence="3" id="KW-1185">Reference proteome</keyword>
<evidence type="ECO:0000256" key="1">
    <source>
        <dbReference type="SAM" id="Coils"/>
    </source>
</evidence>
<feature type="region of interest" description="Disordered" evidence="2">
    <location>
        <begin position="30"/>
        <end position="50"/>
    </location>
</feature>
<dbReference type="CTD" id="35653"/>
<evidence type="ECO:0000313" key="3">
    <source>
        <dbReference type="Proteomes" id="UP000504631"/>
    </source>
</evidence>
<feature type="region of interest" description="Disordered" evidence="2">
    <location>
        <begin position="532"/>
        <end position="556"/>
    </location>
</feature>
<organism evidence="3 4">
    <name type="scientific">Bombus vosnesenskii</name>
    <dbReference type="NCBI Taxonomy" id="207650"/>
    <lineage>
        <taxon>Eukaryota</taxon>
        <taxon>Metazoa</taxon>
        <taxon>Ecdysozoa</taxon>
        <taxon>Arthropoda</taxon>
        <taxon>Hexapoda</taxon>
        <taxon>Insecta</taxon>
        <taxon>Pterygota</taxon>
        <taxon>Neoptera</taxon>
        <taxon>Endopterygota</taxon>
        <taxon>Hymenoptera</taxon>
        <taxon>Apocrita</taxon>
        <taxon>Aculeata</taxon>
        <taxon>Apoidea</taxon>
        <taxon>Anthophila</taxon>
        <taxon>Apidae</taxon>
        <taxon>Bombus</taxon>
        <taxon>Pyrobombus</taxon>
    </lineage>
</organism>
<sequence length="852" mass="99111">MMHYTPWIHHQAVLDNHQCYAPYMTNVPSYPHNNHEQQHITEEESEQTGDEMHDTITSATSGERSSSADIFRLEFAAAQWSKLVSNAEGLFTKLMTSNILPHTEQDQIEQWLCMKQEYEECIASDDTGSLQGYTENARRSLERIEEVTETDEKTDESVHQMERKIDLNCSSSSESELSETNDDDDEEEEEEEEHSDVSSENPDFLEKLDECMNKLKIETDKIVDSKRDEFRETNIEIIPSITRSMNTNNNYVSATRPVPLRNPNSRRNSMLPGSEMCNEVLAFNDSLKSNQNQILGNKTSAFASIRILDNREPESFINENITIHNDNSPDLLIDALKTTEVPEPIKELKTLTLNNEAKQTQVKKIQSDLDGAHKRIEELQTTIKIKEKFIADMIKNSDARASAKQKFQRKWSKLEEEYYNTRSQLAQAENACIYKDSEEKSAHKKEIELYKNMAIHYEKRLMDIEMIKQIAGDSAKKVLELESSLNTSKKQMEKLKKQLKKEEERKKQLEEELAEDQKKIRDLEEKYNLTASKLKEMQSESEDEKNNSKSKTDYSDKKKNLLDVSARISHLDHVLKEKSMDLERTADIDEKEALRHEIRNLRRTRDCLVDEKCDLDEKFQKEKTLSTVEERKLLECGETIEAIDAMIEHKNEMICGRKGFDENQSQREKGERMLMERLAKLSDGEMRTLFYKYFLKVIDLKESSKNLEVQTAELEGHIESQEWQIQTLTNALKQTKLEAERRIVLMQREHEEKLHLMFRHFAEETSSSGHERLDKDSELAKYKRENRTLRKRLADVEALLKGPTPPRTASPAKISQQGLKQIAPNSRPTTKVTRQRNKLIIQKTTDCDKRKK</sequence>
<feature type="region of interest" description="Disordered" evidence="2">
    <location>
        <begin position="141"/>
        <end position="204"/>
    </location>
</feature>
<feature type="compositionally biased region" description="Basic and acidic residues" evidence="2">
    <location>
        <begin position="33"/>
        <end position="42"/>
    </location>
</feature>
<feature type="compositionally biased region" description="Basic and acidic residues" evidence="2">
    <location>
        <begin position="155"/>
        <end position="166"/>
    </location>
</feature>
<dbReference type="AlphaFoldDB" id="A0A6J3L3Z1"/>
<proteinExistence type="predicted"/>
<protein>
    <submittedName>
        <fullName evidence="4">Kinesin-like protein costa</fullName>
    </submittedName>
</protein>
<gene>
    <name evidence="4" type="primary">LOC117238393</name>
</gene>